<dbReference type="STRING" id="394503.Ccel_2507"/>
<dbReference type="PROSITE" id="PS51707">
    <property type="entry name" value="CYTH"/>
    <property type="match status" value="1"/>
</dbReference>
<dbReference type="OrthoDB" id="1738810at2"/>
<dbReference type="AlphaFoldDB" id="B8I670"/>
<sequence length="222" mass="26242">MKKGKNIEVEKKYVIGSENGVLFEQVRMGVSTFLKNYKADPVKVKESKDDYFDTDGGDLYRQNVILRIRTDSKRKSITIKKDIPNKTCNSSDGQLARFEYEKEIISENLDDNWALMELYCKEFTEMFKPKDFHKVIRVEKNREKILFTKNEFSFEVAFDSVTYVNLKNNVSKKEYQIEIELKSDYSHRGRLKTVTDELEKKYSFLKPNFDSKFKRAVDLTQI</sequence>
<feature type="domain" description="CYTH" evidence="1">
    <location>
        <begin position="6"/>
        <end position="220"/>
    </location>
</feature>
<name>B8I670_RUMCH</name>
<protein>
    <submittedName>
        <fullName evidence="2">Adenylate cyclase</fullName>
    </submittedName>
</protein>
<reference evidence="2 3" key="1">
    <citation type="submission" date="2009-01" db="EMBL/GenBank/DDBJ databases">
        <title>Complete sequence of Clostridium cellulolyticum H10.</title>
        <authorList>
            <consortium name="US DOE Joint Genome Institute"/>
            <person name="Lucas S."/>
            <person name="Copeland A."/>
            <person name="Lapidus A."/>
            <person name="Glavina del Rio T."/>
            <person name="Dalin E."/>
            <person name="Tice H."/>
            <person name="Bruce D."/>
            <person name="Goodwin L."/>
            <person name="Pitluck S."/>
            <person name="Chertkov O."/>
            <person name="Saunders E."/>
            <person name="Brettin T."/>
            <person name="Detter J.C."/>
            <person name="Han C."/>
            <person name="Larimer F."/>
            <person name="Land M."/>
            <person name="Hauser L."/>
            <person name="Kyrpides N."/>
            <person name="Ivanova N."/>
            <person name="Zhou J."/>
            <person name="Richardson P."/>
        </authorList>
    </citation>
    <scope>NUCLEOTIDE SEQUENCE [LARGE SCALE GENOMIC DNA]</scope>
    <source>
        <strain evidence="3">ATCC 35319 / DSM 5812 / JCM 6584 / H10</strain>
    </source>
</reference>
<dbReference type="HOGENOM" id="CLU_1243527_0_0_9"/>
<dbReference type="eggNOG" id="ENOG5033R90">
    <property type="taxonomic scope" value="Bacteria"/>
</dbReference>
<dbReference type="InterPro" id="IPR033469">
    <property type="entry name" value="CYTH-like_dom_sf"/>
</dbReference>
<accession>B8I670</accession>
<dbReference type="InterPro" id="IPR023577">
    <property type="entry name" value="CYTH_domain"/>
</dbReference>
<evidence type="ECO:0000313" key="2">
    <source>
        <dbReference type="EMBL" id="ACL76835.1"/>
    </source>
</evidence>
<dbReference type="SUPFAM" id="SSF55154">
    <property type="entry name" value="CYTH-like phosphatases"/>
    <property type="match status" value="1"/>
</dbReference>
<gene>
    <name evidence="2" type="ordered locus">Ccel_2507</name>
</gene>
<dbReference type="Pfam" id="PF01928">
    <property type="entry name" value="CYTH"/>
    <property type="match status" value="1"/>
</dbReference>
<evidence type="ECO:0000313" key="3">
    <source>
        <dbReference type="Proteomes" id="UP000001349"/>
    </source>
</evidence>
<dbReference type="Proteomes" id="UP000001349">
    <property type="component" value="Chromosome"/>
</dbReference>
<keyword evidence="3" id="KW-1185">Reference proteome</keyword>
<dbReference type="EMBL" id="CP001348">
    <property type="protein sequence ID" value="ACL76835.1"/>
    <property type="molecule type" value="Genomic_DNA"/>
</dbReference>
<dbReference type="Gene3D" id="2.40.320.10">
    <property type="entry name" value="Hypothetical Protein Pfu-838710-001"/>
    <property type="match status" value="1"/>
</dbReference>
<proteinExistence type="predicted"/>
<dbReference type="SMART" id="SM01118">
    <property type="entry name" value="CYTH"/>
    <property type="match status" value="1"/>
</dbReference>
<evidence type="ECO:0000259" key="1">
    <source>
        <dbReference type="PROSITE" id="PS51707"/>
    </source>
</evidence>
<dbReference type="RefSeq" id="WP_015925924.1">
    <property type="nucleotide sequence ID" value="NC_011898.1"/>
</dbReference>
<organism evidence="2 3">
    <name type="scientific">Ruminiclostridium cellulolyticum (strain ATCC 35319 / DSM 5812 / JCM 6584 / H10)</name>
    <name type="common">Clostridium cellulolyticum</name>
    <dbReference type="NCBI Taxonomy" id="394503"/>
    <lineage>
        <taxon>Bacteria</taxon>
        <taxon>Bacillati</taxon>
        <taxon>Bacillota</taxon>
        <taxon>Clostridia</taxon>
        <taxon>Eubacteriales</taxon>
        <taxon>Oscillospiraceae</taxon>
        <taxon>Ruminiclostridium</taxon>
    </lineage>
</organism>
<dbReference type="KEGG" id="cce:Ccel_2507"/>